<dbReference type="Gramene" id="Psat01G0331900-T1">
    <property type="protein sequence ID" value="KAI5444995.1"/>
    <property type="gene ID" value="KIW84_013319"/>
</dbReference>
<name>A0A9D5BK17_PEA</name>
<dbReference type="InterPro" id="IPR000157">
    <property type="entry name" value="TIR_dom"/>
</dbReference>
<dbReference type="SUPFAM" id="SSF46785">
    <property type="entry name" value="Winged helix' DNA-binding domain"/>
    <property type="match status" value="1"/>
</dbReference>
<organism evidence="6 7">
    <name type="scientific">Pisum sativum</name>
    <name type="common">Garden pea</name>
    <name type="synonym">Lathyrus oleraceus</name>
    <dbReference type="NCBI Taxonomy" id="3888"/>
    <lineage>
        <taxon>Eukaryota</taxon>
        <taxon>Viridiplantae</taxon>
        <taxon>Streptophyta</taxon>
        <taxon>Embryophyta</taxon>
        <taxon>Tracheophyta</taxon>
        <taxon>Spermatophyta</taxon>
        <taxon>Magnoliopsida</taxon>
        <taxon>eudicotyledons</taxon>
        <taxon>Gunneridae</taxon>
        <taxon>Pentapetalae</taxon>
        <taxon>rosids</taxon>
        <taxon>fabids</taxon>
        <taxon>Fabales</taxon>
        <taxon>Fabaceae</taxon>
        <taxon>Papilionoideae</taxon>
        <taxon>50 kb inversion clade</taxon>
        <taxon>NPAAA clade</taxon>
        <taxon>Hologalegina</taxon>
        <taxon>IRL clade</taxon>
        <taxon>Fabeae</taxon>
        <taxon>Lathyrus</taxon>
    </lineage>
</organism>
<protein>
    <recommendedName>
        <fullName evidence="5">TIR domain-containing protein</fullName>
    </recommendedName>
</protein>
<dbReference type="InterPro" id="IPR002182">
    <property type="entry name" value="NB-ARC"/>
</dbReference>
<keyword evidence="2" id="KW-0677">Repeat</keyword>
<dbReference type="Pfam" id="PF23282">
    <property type="entry name" value="WHD_ROQ1"/>
    <property type="match status" value="1"/>
</dbReference>
<dbReference type="InterPro" id="IPR058192">
    <property type="entry name" value="WHD_ROQ1-like"/>
</dbReference>
<dbReference type="InterPro" id="IPR035897">
    <property type="entry name" value="Toll_tir_struct_dom_sf"/>
</dbReference>
<evidence type="ECO:0000313" key="7">
    <source>
        <dbReference type="Proteomes" id="UP001058974"/>
    </source>
</evidence>
<dbReference type="PANTHER" id="PTHR11017">
    <property type="entry name" value="LEUCINE-RICH REPEAT-CONTAINING PROTEIN"/>
    <property type="match status" value="1"/>
</dbReference>
<dbReference type="AlphaFoldDB" id="A0A9D5BK17"/>
<dbReference type="PROSITE" id="PS50104">
    <property type="entry name" value="TIR"/>
    <property type="match status" value="1"/>
</dbReference>
<keyword evidence="4" id="KW-0520">NAD</keyword>
<dbReference type="GO" id="GO:0043531">
    <property type="term" value="F:ADP binding"/>
    <property type="evidence" value="ECO:0007669"/>
    <property type="project" value="InterPro"/>
</dbReference>
<gene>
    <name evidence="6" type="ORF">KIW84_013319</name>
</gene>
<evidence type="ECO:0000259" key="5">
    <source>
        <dbReference type="PROSITE" id="PS50104"/>
    </source>
</evidence>
<dbReference type="Proteomes" id="UP001058974">
    <property type="component" value="Chromosome 1"/>
</dbReference>
<evidence type="ECO:0000256" key="4">
    <source>
        <dbReference type="ARBA" id="ARBA00023027"/>
    </source>
</evidence>
<dbReference type="Pfam" id="PF01582">
    <property type="entry name" value="TIR"/>
    <property type="match status" value="1"/>
</dbReference>
<dbReference type="Gene3D" id="1.10.8.430">
    <property type="entry name" value="Helical domain of apoptotic protease-activating factors"/>
    <property type="match status" value="1"/>
</dbReference>
<comment type="caution">
    <text evidence="6">The sequence shown here is derived from an EMBL/GenBank/DDBJ whole genome shotgun (WGS) entry which is preliminary data.</text>
</comment>
<dbReference type="InterPro" id="IPR044974">
    <property type="entry name" value="Disease_R_plants"/>
</dbReference>
<evidence type="ECO:0000256" key="2">
    <source>
        <dbReference type="ARBA" id="ARBA00022737"/>
    </source>
</evidence>
<accession>A0A9D5BK17</accession>
<keyword evidence="1" id="KW-0433">Leucine-rich repeat</keyword>
<dbReference type="SMART" id="SM00255">
    <property type="entry name" value="TIR"/>
    <property type="match status" value="1"/>
</dbReference>
<keyword evidence="7" id="KW-1185">Reference proteome</keyword>
<dbReference type="Gene3D" id="3.40.1170.20">
    <property type="entry name" value="tRNA intron endonuclease, N-terminal domain"/>
    <property type="match status" value="3"/>
</dbReference>
<dbReference type="FunFam" id="3.40.50.10140:FF:000007">
    <property type="entry name" value="Disease resistance protein (TIR-NBS-LRR class)"/>
    <property type="match status" value="1"/>
</dbReference>
<feature type="domain" description="TIR" evidence="5">
    <location>
        <begin position="4"/>
        <end position="171"/>
    </location>
</feature>
<dbReference type="SUPFAM" id="SSF52058">
    <property type="entry name" value="L domain-like"/>
    <property type="match status" value="2"/>
</dbReference>
<proteinExistence type="predicted"/>
<dbReference type="InterPro" id="IPR036390">
    <property type="entry name" value="WH_DNA-bd_sf"/>
</dbReference>
<dbReference type="PANTHER" id="PTHR11017:SF431">
    <property type="entry name" value="ADP-RIBOSYL CYCLASE_CYCLIC ADP-RIBOSE HYDROLASE"/>
    <property type="match status" value="1"/>
</dbReference>
<evidence type="ECO:0000256" key="3">
    <source>
        <dbReference type="ARBA" id="ARBA00022821"/>
    </source>
</evidence>
<dbReference type="SUPFAM" id="SSF52540">
    <property type="entry name" value="P-loop containing nucleoside triphosphate hydrolases"/>
    <property type="match status" value="1"/>
</dbReference>
<dbReference type="SUPFAM" id="SSF52200">
    <property type="entry name" value="Toll/Interleukin receptor TIR domain"/>
    <property type="match status" value="1"/>
</dbReference>
<keyword evidence="3" id="KW-0611">Plant defense</keyword>
<sequence length="1233" mass="139345">MASFTYDVFLSFRGDDTRYGFTGHLRKALDDKGVRTFMDDDGLQKGDEITPSLLKAIEHSKIAIVVLSKNYASSSFCLQELSKILDSINGKDRSILPVFYKVDPSDVRKLKRSYGEAMDKHDEDEASSSTHNKWKMSLHQVANLSGFHYKKGDGYEHEFIAKIVEQVLRKIKPEALPVDDYLVGLEPQKQHLLSLLNVGCDNGVRMVGIHGIGGIGKTTLALAVYNSIAHQFEGSCFLENVRENSEKHGLPYLQMIFLSKVAGEKIELTGVLQGISIIQQRLRQKKLLLIIDDVNEPEQLQAIAGRHEWFAPTTRIIITARDKRLLTNHGVESTYEVKELNYDDSFKLLLKGKTFKSDKIIQGYWCVLERVINYASGIPLALEVISSQLFNKTIEQCNFALDSYDRRVPNKKIQMILQMSFDTLNEEEKSVFLDIACCFKGCKLAKVEKILHAHYGESKKEHINVLLEKSLIKISESGKITLHDIIEDMGKEIVRQESPKKPGKRTRLWLPRDIFHVLEGNSGTSSTEIIYLDCSNKVKWDGEAFKKMKNLKTLIIRRATFSKSPNYLPNTLRVLEWCEYPSSYLPCGFYPKKLVICNFGSCFTSNPFEWDNFLKKKFQNMRVLNFDHCELLTKIPDLSSLPNLDEFSFQNCGNLIAIDKSIGFLYKLKILRIMHCNEIQSVPPLNWASLVELNLSHCDSLESFPCAVDGFVGELQILRVISCSKIRTIPPLMLAYLEELDFSNCTSLESFPLVVDGLLVNLKTLRAMNCIKLRSIPTLKLASLEEIDLSRCSCLESFPPVVDGLVDKLKTMSVRSCVKLRSIPPLKLDSLEKLDLSYCSSLESFPLVVDGFLGKLKTLLVQSCDSLRSIPPLKLNSLEELDLSHCYNLESFPIVVDGLLDKLKTMSVRSCVKLRSIPPLKLDSLEKLDLSHCSSLESFPLVVDGFLGKLKTLLVQSCDSLRNIPPLKLNSLEELDLSHCYNLESFPIVVDGLLDKLEILSIDYCIMLRSIPPLRLTSLVKFNLSYCLSLECFPEILGEMRNIPKLYLDSTPIKKLPFPFQNFTLPPTSYPCNCGIVNLPNRVAAMSMLAKFTIKAEKKVSPVQSSQVQHICLTKCKLSDEYLSIGLMLFANVKELHLTECQVTVLPKSIEKCHFLWRLVLDDCEELEEIKGIPPGLKELSALNCKSLTSSCKSKLLRIACLWKHSVLSATSKDSRVVRPPMVGRIVNFFLVS</sequence>
<dbReference type="Gene3D" id="3.80.10.10">
    <property type="entry name" value="Ribonuclease Inhibitor"/>
    <property type="match status" value="3"/>
</dbReference>
<dbReference type="Gene3D" id="3.40.50.300">
    <property type="entry name" value="P-loop containing nucleotide triphosphate hydrolases"/>
    <property type="match status" value="1"/>
</dbReference>
<dbReference type="GO" id="GO:0007165">
    <property type="term" value="P:signal transduction"/>
    <property type="evidence" value="ECO:0007669"/>
    <property type="project" value="InterPro"/>
</dbReference>
<dbReference type="Pfam" id="PF00931">
    <property type="entry name" value="NB-ARC"/>
    <property type="match status" value="1"/>
</dbReference>
<dbReference type="InterPro" id="IPR027417">
    <property type="entry name" value="P-loop_NTPase"/>
</dbReference>
<dbReference type="InterPro" id="IPR032675">
    <property type="entry name" value="LRR_dom_sf"/>
</dbReference>
<evidence type="ECO:0000313" key="6">
    <source>
        <dbReference type="EMBL" id="KAI5444995.1"/>
    </source>
</evidence>
<dbReference type="GO" id="GO:0006952">
    <property type="term" value="P:defense response"/>
    <property type="evidence" value="ECO:0007669"/>
    <property type="project" value="UniProtKB-KW"/>
</dbReference>
<reference evidence="6 7" key="1">
    <citation type="journal article" date="2022" name="Nat. Genet.">
        <title>Improved pea reference genome and pan-genome highlight genomic features and evolutionary characteristics.</title>
        <authorList>
            <person name="Yang T."/>
            <person name="Liu R."/>
            <person name="Luo Y."/>
            <person name="Hu S."/>
            <person name="Wang D."/>
            <person name="Wang C."/>
            <person name="Pandey M.K."/>
            <person name="Ge S."/>
            <person name="Xu Q."/>
            <person name="Li N."/>
            <person name="Li G."/>
            <person name="Huang Y."/>
            <person name="Saxena R.K."/>
            <person name="Ji Y."/>
            <person name="Li M."/>
            <person name="Yan X."/>
            <person name="He Y."/>
            <person name="Liu Y."/>
            <person name="Wang X."/>
            <person name="Xiang C."/>
            <person name="Varshney R.K."/>
            <person name="Ding H."/>
            <person name="Gao S."/>
            <person name="Zong X."/>
        </authorList>
    </citation>
    <scope>NUCLEOTIDE SEQUENCE [LARGE SCALE GENOMIC DNA]</scope>
    <source>
        <strain evidence="6 7">cv. Zhongwan 6</strain>
    </source>
</reference>
<dbReference type="PRINTS" id="PR00364">
    <property type="entry name" value="DISEASERSIST"/>
</dbReference>
<dbReference type="EMBL" id="JAMSHJ010000001">
    <property type="protein sequence ID" value="KAI5444995.1"/>
    <property type="molecule type" value="Genomic_DNA"/>
</dbReference>
<dbReference type="Gene3D" id="3.40.50.10140">
    <property type="entry name" value="Toll/interleukin-1 receptor homology (TIR) domain"/>
    <property type="match status" value="1"/>
</dbReference>
<evidence type="ECO:0000256" key="1">
    <source>
        <dbReference type="ARBA" id="ARBA00022614"/>
    </source>
</evidence>
<dbReference type="InterPro" id="IPR042197">
    <property type="entry name" value="Apaf_helical"/>
</dbReference>